<dbReference type="Proteomes" id="UP000011728">
    <property type="component" value="Chromosome"/>
</dbReference>
<organism evidence="2 3">
    <name type="scientific">Clostridium saccharoperbutylacetonicum N1-4(HMT)</name>
    <dbReference type="NCBI Taxonomy" id="931276"/>
    <lineage>
        <taxon>Bacteria</taxon>
        <taxon>Bacillati</taxon>
        <taxon>Bacillota</taxon>
        <taxon>Clostridia</taxon>
        <taxon>Eubacteriales</taxon>
        <taxon>Clostridiaceae</taxon>
        <taxon>Clostridium</taxon>
    </lineage>
</organism>
<dbReference type="RefSeq" id="WP_015394257.1">
    <property type="nucleotide sequence ID" value="NC_020291.1"/>
</dbReference>
<proteinExistence type="predicted"/>
<dbReference type="PATRIC" id="fig|931276.5.peg.4225"/>
<evidence type="ECO:0000313" key="3">
    <source>
        <dbReference type="Proteomes" id="UP000011728"/>
    </source>
</evidence>
<gene>
    <name evidence="2" type="ORF">Cspa_c41930</name>
</gene>
<keyword evidence="3" id="KW-1185">Reference proteome</keyword>
<evidence type="ECO:0000259" key="1">
    <source>
        <dbReference type="PROSITE" id="PS51186"/>
    </source>
</evidence>
<accession>M1MT99</accession>
<dbReference type="InterPro" id="IPR016181">
    <property type="entry name" value="Acyl_CoA_acyltransferase"/>
</dbReference>
<dbReference type="InterPro" id="IPR000182">
    <property type="entry name" value="GNAT_dom"/>
</dbReference>
<dbReference type="eggNOG" id="COG0456">
    <property type="taxonomic scope" value="Bacteria"/>
</dbReference>
<dbReference type="AlphaFoldDB" id="M1MT99"/>
<keyword evidence="2" id="KW-0808">Transferase</keyword>
<reference evidence="2 3" key="1">
    <citation type="submission" date="2013-02" db="EMBL/GenBank/DDBJ databases">
        <title>Genome sequence of Clostridium saccharoperbutylacetonicum N1-4(HMT).</title>
        <authorList>
            <person name="Poehlein A."/>
            <person name="Daniel R."/>
        </authorList>
    </citation>
    <scope>NUCLEOTIDE SEQUENCE [LARGE SCALE GENOMIC DNA]</scope>
    <source>
        <strain evidence="3">N1-4(HMT)</strain>
    </source>
</reference>
<name>M1MT99_9CLOT</name>
<dbReference type="GO" id="GO:0016747">
    <property type="term" value="F:acyltransferase activity, transferring groups other than amino-acyl groups"/>
    <property type="evidence" value="ECO:0007669"/>
    <property type="project" value="InterPro"/>
</dbReference>
<dbReference type="OrthoDB" id="9804948at2"/>
<dbReference type="KEGG" id="csr:Cspa_c41930"/>
<evidence type="ECO:0000313" key="2">
    <source>
        <dbReference type="EMBL" id="AGF57946.1"/>
    </source>
</evidence>
<dbReference type="EMBL" id="CP004121">
    <property type="protein sequence ID" value="AGF57946.1"/>
    <property type="molecule type" value="Genomic_DNA"/>
</dbReference>
<feature type="domain" description="N-acetyltransferase" evidence="1">
    <location>
        <begin position="13"/>
        <end position="161"/>
    </location>
</feature>
<dbReference type="Gene3D" id="3.40.630.30">
    <property type="match status" value="1"/>
</dbReference>
<dbReference type="Pfam" id="PF13527">
    <property type="entry name" value="Acetyltransf_9"/>
    <property type="match status" value="1"/>
</dbReference>
<protein>
    <submittedName>
        <fullName evidence="2">GNAT family acetyltransferase</fullName>
    </submittedName>
</protein>
<dbReference type="HOGENOM" id="CLU_081766_0_1_9"/>
<dbReference type="PROSITE" id="PS51186">
    <property type="entry name" value="GNAT"/>
    <property type="match status" value="1"/>
</dbReference>
<dbReference type="SUPFAM" id="SSF55729">
    <property type="entry name" value="Acyl-CoA N-acyltransferases (Nat)"/>
    <property type="match status" value="1"/>
</dbReference>
<dbReference type="STRING" id="36745.CLSAP_39450"/>
<sequence>MEYININNKEYKLVIGNGNDDKYRNSFNTLTEKNFGFNFEKWYQDGYWKKQYIPYSLMDGDDVVSNVSVNIMDLEIFGKIKRYIQLGTVMTDVNYRKQGLLRAIMDRVILDWKDKGDLLYLFANNSVLNFYQRFGFSEVKQYQCAKLISNNGKLGVAQKLNMSDEGDRTLVYNKANIITPFSKIYMCGNAELIMFYCTMFMSNNIYYIKDHDAVVIANFVEDTMEILDIFCEKEVSIDLVLRYFTDENIKKVKLYFTPKDTSSYIEIPLVGEDTLFVLGEDKMLLKNNQFMFPELSHT</sequence>